<dbReference type="KEGG" id="bko:CKF48_09095"/>
<name>A0A248TH16_9BACI</name>
<dbReference type="EMBL" id="CP022983">
    <property type="protein sequence ID" value="ASV67471.1"/>
    <property type="molecule type" value="Genomic_DNA"/>
</dbReference>
<gene>
    <name evidence="2" type="ORF">CKF48_09095</name>
</gene>
<evidence type="ECO:0000313" key="2">
    <source>
        <dbReference type="EMBL" id="ASV67471.1"/>
    </source>
</evidence>
<proteinExistence type="predicted"/>
<accession>A0A248TH16</accession>
<sequence>MKKKVTVLGVVSLAVALSLGALSISANEKDNSKSIEDYEISYEENSITYAGEVTPDAVPAFVAGALVGGLVYDAAKAGVNAYTNAYNNAGGHEAVSNSYKAGTQYTTLGPDFVEQEYNYQFGR</sequence>
<dbReference type="AlphaFoldDB" id="A0A248TH16"/>
<dbReference type="RefSeq" id="WP_095371045.1">
    <property type="nucleotide sequence ID" value="NZ_CP022983.1"/>
</dbReference>
<dbReference type="Proteomes" id="UP000215137">
    <property type="component" value="Chromosome"/>
</dbReference>
<dbReference type="OrthoDB" id="9996705at2"/>
<feature type="signal peptide" evidence="1">
    <location>
        <begin position="1"/>
        <end position="26"/>
    </location>
</feature>
<protein>
    <submittedName>
        <fullName evidence="2">Uncharacterized protein</fullName>
    </submittedName>
</protein>
<evidence type="ECO:0000256" key="1">
    <source>
        <dbReference type="SAM" id="SignalP"/>
    </source>
</evidence>
<evidence type="ECO:0000313" key="3">
    <source>
        <dbReference type="Proteomes" id="UP000215137"/>
    </source>
</evidence>
<feature type="chain" id="PRO_5012964683" evidence="1">
    <location>
        <begin position="27"/>
        <end position="123"/>
    </location>
</feature>
<organism evidence="2 3">
    <name type="scientific">Cytobacillus kochii</name>
    <dbReference type="NCBI Taxonomy" id="859143"/>
    <lineage>
        <taxon>Bacteria</taxon>
        <taxon>Bacillati</taxon>
        <taxon>Bacillota</taxon>
        <taxon>Bacilli</taxon>
        <taxon>Bacillales</taxon>
        <taxon>Bacillaceae</taxon>
        <taxon>Cytobacillus</taxon>
    </lineage>
</organism>
<keyword evidence="3" id="KW-1185">Reference proteome</keyword>
<keyword evidence="1" id="KW-0732">Signal</keyword>
<reference evidence="2 3" key="1">
    <citation type="submission" date="2017-08" db="EMBL/GenBank/DDBJ databases">
        <title>Complete Genome Sequence of Bacillus kochii Oregon-R-modENCODE STRAIN BDGP4, isolated from Drosophila melanogaster gut.</title>
        <authorList>
            <person name="Wan K.H."/>
            <person name="Yu C."/>
            <person name="Park S."/>
            <person name="Hammonds A.S."/>
            <person name="Booth B.W."/>
            <person name="Celniker S.E."/>
        </authorList>
    </citation>
    <scope>NUCLEOTIDE SEQUENCE [LARGE SCALE GENOMIC DNA]</scope>
    <source>
        <strain evidence="2 3">BDGP4</strain>
    </source>
</reference>